<dbReference type="GO" id="GO:0110001">
    <property type="term" value="C:toxin-antitoxin complex"/>
    <property type="evidence" value="ECO:0007669"/>
    <property type="project" value="InterPro"/>
</dbReference>
<dbReference type="EMBL" id="UOEU01000250">
    <property type="protein sequence ID" value="VAW31563.1"/>
    <property type="molecule type" value="Genomic_DNA"/>
</dbReference>
<dbReference type="Pfam" id="PF09907">
    <property type="entry name" value="HigB_toxin"/>
    <property type="match status" value="1"/>
</dbReference>
<dbReference type="GO" id="GO:0003723">
    <property type="term" value="F:RNA binding"/>
    <property type="evidence" value="ECO:0007669"/>
    <property type="project" value="InterPro"/>
</dbReference>
<dbReference type="GO" id="GO:0004519">
    <property type="term" value="F:endonuclease activity"/>
    <property type="evidence" value="ECO:0007669"/>
    <property type="project" value="InterPro"/>
</dbReference>
<reference evidence="1" key="1">
    <citation type="submission" date="2018-06" db="EMBL/GenBank/DDBJ databases">
        <authorList>
            <person name="Zhirakovskaya E."/>
        </authorList>
    </citation>
    <scope>NUCLEOTIDE SEQUENCE</scope>
</reference>
<evidence type="ECO:0000313" key="1">
    <source>
        <dbReference type="EMBL" id="VAW31563.1"/>
    </source>
</evidence>
<dbReference type="InterPro" id="IPR018669">
    <property type="entry name" value="Toxin_HigB"/>
</dbReference>
<dbReference type="AlphaFoldDB" id="A0A3B0UTF3"/>
<protein>
    <recommendedName>
        <fullName evidence="2">Type II toxin-antitoxin system HigB family toxin</fullName>
    </recommendedName>
</protein>
<name>A0A3B0UTF3_9ZZZZ</name>
<sequence length="99" mass="12287">MHIITFTRLRLFWEKHPDAEPALRLWYTRVKSVRFVNMAEVNQLFPSADKVGRLTVFNIKGNKYRLIVRIEYQRQKMYIRHVLTHDEYDQDKWKNDNWY</sequence>
<proteinExistence type="predicted"/>
<gene>
    <name evidence="1" type="ORF">MNBD_CHLOROFLEXI01-1755</name>
</gene>
<organism evidence="1">
    <name type="scientific">hydrothermal vent metagenome</name>
    <dbReference type="NCBI Taxonomy" id="652676"/>
    <lineage>
        <taxon>unclassified sequences</taxon>
        <taxon>metagenomes</taxon>
        <taxon>ecological metagenomes</taxon>
    </lineage>
</organism>
<accession>A0A3B0UTF3</accession>
<evidence type="ECO:0008006" key="2">
    <source>
        <dbReference type="Google" id="ProtNLM"/>
    </source>
</evidence>